<dbReference type="EMBL" id="CP008921">
    <property type="protein sequence ID" value="AIG42710.1"/>
    <property type="molecule type" value="Genomic_DNA"/>
</dbReference>
<dbReference type="GO" id="GO:0009401">
    <property type="term" value="P:phosphoenolpyruvate-dependent sugar phosphotransferase system"/>
    <property type="evidence" value="ECO:0007669"/>
    <property type="project" value="TreeGrafter"/>
</dbReference>
<dbReference type="GO" id="GO:0016787">
    <property type="term" value="F:hydrolase activity"/>
    <property type="evidence" value="ECO:0007669"/>
    <property type="project" value="UniProtKB-KW"/>
</dbReference>
<dbReference type="PATRIC" id="fig|1214179.4.peg.163"/>
<dbReference type="CDD" id="cd05008">
    <property type="entry name" value="SIS_GlmS_GlmD_1"/>
    <property type="match status" value="1"/>
</dbReference>
<dbReference type="InterPro" id="IPR046348">
    <property type="entry name" value="SIS_dom_sf"/>
</dbReference>
<protein>
    <submittedName>
        <fullName evidence="6">Tagatose-6-phosphate ketose isomerase</fullName>
    </submittedName>
</protein>
<dbReference type="Gene3D" id="3.40.50.10490">
    <property type="entry name" value="Glucose-6-phosphate isomerase like protein, domain 1"/>
    <property type="match status" value="2"/>
</dbReference>
<proteinExistence type="inferred from homology"/>
<dbReference type="RefSeq" id="WP_024382093.1">
    <property type="nucleotide sequence ID" value="NZ_ALLE01000026.1"/>
</dbReference>
<comment type="similarity">
    <text evidence="1">Belongs to the SIS family. AgaS subfamily.</text>
</comment>
<dbReference type="InterPro" id="IPR035464">
    <property type="entry name" value="SIS_AgaS"/>
</dbReference>
<dbReference type="Proteomes" id="UP000028185">
    <property type="component" value="Chromosome"/>
</dbReference>
<name>A0A075SNV4_STRSU</name>
<evidence type="ECO:0000313" key="6">
    <source>
        <dbReference type="EMBL" id="AIG42710.1"/>
    </source>
</evidence>
<dbReference type="GO" id="GO:0097367">
    <property type="term" value="F:carbohydrate derivative binding"/>
    <property type="evidence" value="ECO:0007669"/>
    <property type="project" value="InterPro"/>
</dbReference>
<gene>
    <name evidence="6" type="primary">agaS</name>
    <name evidence="6" type="ORF">ID09_00975</name>
</gene>
<feature type="domain" description="SIS" evidence="5">
    <location>
        <begin position="221"/>
        <end position="369"/>
    </location>
</feature>
<dbReference type="InterPro" id="IPR050303">
    <property type="entry name" value="GatZ_KbaZ_carbometab"/>
</dbReference>
<comment type="catalytic activity">
    <reaction evidence="4">
        <text>D-galactosamine 6-phosphate + H2O = D-tagatopyranose 1-phosphate + NH4(+)</text>
        <dbReference type="Rhea" id="RHEA:47680"/>
        <dbReference type="ChEBI" id="CHEBI:15377"/>
        <dbReference type="ChEBI" id="CHEBI:28938"/>
        <dbReference type="ChEBI" id="CHEBI:71674"/>
        <dbReference type="ChEBI" id="CHEBI:138150"/>
    </reaction>
</comment>
<dbReference type="SUPFAM" id="SSF53697">
    <property type="entry name" value="SIS domain"/>
    <property type="match status" value="1"/>
</dbReference>
<evidence type="ECO:0000256" key="3">
    <source>
        <dbReference type="ARBA" id="ARBA00022801"/>
    </source>
</evidence>
<dbReference type="PANTHER" id="PTHR32502">
    <property type="entry name" value="N-ACETYLGALACTOSAMINE PERMEASE II COMPONENT-RELATED"/>
    <property type="match status" value="1"/>
</dbReference>
<dbReference type="PROSITE" id="PS51464">
    <property type="entry name" value="SIS"/>
    <property type="match status" value="2"/>
</dbReference>
<keyword evidence="2" id="KW-0677">Repeat</keyword>
<accession>A0A075SNV4</accession>
<dbReference type="InterPro" id="IPR001347">
    <property type="entry name" value="SIS_dom"/>
</dbReference>
<dbReference type="GO" id="GO:0016853">
    <property type="term" value="F:isomerase activity"/>
    <property type="evidence" value="ECO:0007669"/>
    <property type="project" value="UniProtKB-KW"/>
</dbReference>
<sequence>MFRLAKEELEKLGAIITATEIYQQPGLWKEAHQLYLDQLEKIESFLKSIKEKHDFVHVVFTGAGTSDFVGQSIANYLNQVNDLKHIRFSAIGTVELVSRPHDYLQADVPTVLVSFARSGNSPESVAAVEVAKQLVDKLYQVTITCAPEGKLALAAEGDAENLLLLQPAGSNDKGFAMTGSYSCMALTALLVFSSASQEEKAAWVEIIARLGQDVLDREDYVQDLINLDFERVIYLGSGGFYGLAHEAQLKILELTAGKIATMYESPLGFRHGPKSFINDKTLIFLFASNDAYTRQYDVDLLNEVHGDGIAERIVALSADKLVGTEAANFVLAEGGADLPDVFLTFPYIIFAQTVSIMAAIKCNNLPDTPSPTGTVNRVVQGVIIHPLEK</sequence>
<organism evidence="6 7">
    <name type="scientific">Streptococcus suis 6407</name>
    <dbReference type="NCBI Taxonomy" id="1214179"/>
    <lineage>
        <taxon>Bacteria</taxon>
        <taxon>Bacillati</taxon>
        <taxon>Bacillota</taxon>
        <taxon>Bacilli</taxon>
        <taxon>Lactobacillales</taxon>
        <taxon>Streptococcaceae</taxon>
        <taxon>Streptococcus</taxon>
    </lineage>
</organism>
<dbReference type="GO" id="GO:1901135">
    <property type="term" value="P:carbohydrate derivative metabolic process"/>
    <property type="evidence" value="ECO:0007669"/>
    <property type="project" value="InterPro"/>
</dbReference>
<reference evidence="6 7" key="1">
    <citation type="journal article" date="2014" name="Genome Announc.">
        <title>Whole-Genome Sequence of Streptococcus suis Serotype 4 Reference Strain 6407.</title>
        <authorList>
            <person name="Wang K."/>
            <person name="Chen J."/>
            <person name="Yao H."/>
            <person name="Lu C."/>
        </authorList>
    </citation>
    <scope>NUCLEOTIDE SEQUENCE [LARGE SCALE GENOMIC DNA]</scope>
    <source>
        <strain evidence="6">6407</strain>
    </source>
</reference>
<evidence type="ECO:0000256" key="2">
    <source>
        <dbReference type="ARBA" id="ARBA00022737"/>
    </source>
</evidence>
<feature type="domain" description="SIS" evidence="5">
    <location>
        <begin position="45"/>
        <end position="201"/>
    </location>
</feature>
<evidence type="ECO:0000313" key="7">
    <source>
        <dbReference type="Proteomes" id="UP000028185"/>
    </source>
</evidence>
<evidence type="ECO:0000256" key="4">
    <source>
        <dbReference type="ARBA" id="ARBA00029292"/>
    </source>
</evidence>
<dbReference type="PANTHER" id="PTHR32502:SF3">
    <property type="entry name" value="D-GALACTOSAMINE-6-PHOSPHATE DEAMINASE AGAS-RELATED"/>
    <property type="match status" value="1"/>
</dbReference>
<dbReference type="CDD" id="cd05010">
    <property type="entry name" value="SIS_AgaS_like"/>
    <property type="match status" value="1"/>
</dbReference>
<keyword evidence="6" id="KW-0413">Isomerase</keyword>
<keyword evidence="3" id="KW-0378">Hydrolase</keyword>
<dbReference type="InterPro" id="IPR035466">
    <property type="entry name" value="GlmS/AgaS_SIS"/>
</dbReference>
<evidence type="ECO:0000256" key="1">
    <source>
        <dbReference type="ARBA" id="ARBA00007748"/>
    </source>
</evidence>
<dbReference type="HOGENOM" id="CLU_012520_0_0_9"/>
<evidence type="ECO:0000259" key="5">
    <source>
        <dbReference type="PROSITE" id="PS51464"/>
    </source>
</evidence>
<dbReference type="GO" id="GO:0005886">
    <property type="term" value="C:plasma membrane"/>
    <property type="evidence" value="ECO:0007669"/>
    <property type="project" value="TreeGrafter"/>
</dbReference>
<dbReference type="AlphaFoldDB" id="A0A075SNV4"/>
<dbReference type="Pfam" id="PF01380">
    <property type="entry name" value="SIS"/>
    <property type="match status" value="1"/>
</dbReference>